<dbReference type="InterPro" id="IPR027417">
    <property type="entry name" value="P-loop_NTPase"/>
</dbReference>
<gene>
    <name evidence="10" type="ORF">SAMN05421578_10441</name>
</gene>
<evidence type="ECO:0000313" key="10">
    <source>
        <dbReference type="EMBL" id="SIQ78516.1"/>
    </source>
</evidence>
<feature type="transmembrane region" description="Helical" evidence="7">
    <location>
        <begin position="58"/>
        <end position="80"/>
    </location>
</feature>
<dbReference type="SUPFAM" id="SSF52540">
    <property type="entry name" value="P-loop containing nucleoside triphosphate hydrolases"/>
    <property type="match status" value="1"/>
</dbReference>
<keyword evidence="4 10" id="KW-0067">ATP-binding</keyword>
<dbReference type="PANTHER" id="PTHR43394">
    <property type="entry name" value="ATP-DEPENDENT PERMEASE MDL1, MITOCHONDRIAL"/>
    <property type="match status" value="1"/>
</dbReference>
<dbReference type="InterPro" id="IPR003439">
    <property type="entry name" value="ABC_transporter-like_ATP-bd"/>
</dbReference>
<dbReference type="InterPro" id="IPR039421">
    <property type="entry name" value="Type_1_exporter"/>
</dbReference>
<evidence type="ECO:0000256" key="2">
    <source>
        <dbReference type="ARBA" id="ARBA00022692"/>
    </source>
</evidence>
<evidence type="ECO:0000259" key="8">
    <source>
        <dbReference type="PROSITE" id="PS50893"/>
    </source>
</evidence>
<dbReference type="Pfam" id="PF00664">
    <property type="entry name" value="ABC_membrane"/>
    <property type="match status" value="1"/>
</dbReference>
<sequence>MTTWLWTFNYIRKVKGLYLAALLLLIISVVTNLSIIYAQKLIIDKIFIGHRYDLFPSLILFFAVIVCTYIASWCFKDILFERASDKIRLLMRRDYMTYLYKMPMKNFQKERTGSLVSYLNEFINSKNAYIWNLPALFEKSLNLLLLLGIVGWVMPKFLLIIFPLSVLYIIQGRYFARRMNPISVDKNEAMAVHQIAIEEGIASTREVIAFHQADWEKNKIKNTFNRYLMSIWKAGRLERTQLAIAEPMRWAANLTILGFGGYEVIRGEISIGLFVVFYQYAIQMIDSIHGVYQSFLDFSSSYGGLHKAKCLIEGERIRDTESPLVIKIDDIHFHDVTFTYTSERQFPILNKLSFTIPAGKKVALVGDSGSGKSTIAQLLVRFHEPEQGSIHIGDTNLEDISRESWARKIAVVFQDPYQFPDSIRNNLLIGRAYSDAEMVEACQLAEIHDYIMELPQGYNTILGERGITLSGGQRQRIAIAKAIIGHPELLILDEATSALDPETERKIHRNLDTNRRGMTSLIIAHRLSTIENADLIYVMSNGSIMDCGTHSELMNRLGRYSELFQASAS</sequence>
<dbReference type="EMBL" id="FTNK01000004">
    <property type="protein sequence ID" value="SIQ78516.1"/>
    <property type="molecule type" value="Genomic_DNA"/>
</dbReference>
<dbReference type="InterPro" id="IPR011527">
    <property type="entry name" value="ABC1_TM_dom"/>
</dbReference>
<dbReference type="SMART" id="SM00382">
    <property type="entry name" value="AAA"/>
    <property type="match status" value="1"/>
</dbReference>
<dbReference type="PROSITE" id="PS00211">
    <property type="entry name" value="ABC_TRANSPORTER_1"/>
    <property type="match status" value="1"/>
</dbReference>
<dbReference type="InterPro" id="IPR036640">
    <property type="entry name" value="ABC1_TM_sf"/>
</dbReference>
<evidence type="ECO:0000256" key="6">
    <source>
        <dbReference type="ARBA" id="ARBA00023136"/>
    </source>
</evidence>
<proteinExistence type="predicted"/>
<evidence type="ECO:0000256" key="3">
    <source>
        <dbReference type="ARBA" id="ARBA00022741"/>
    </source>
</evidence>
<dbReference type="RefSeq" id="WP_068585917.1">
    <property type="nucleotide sequence ID" value="NZ_FTNK01000004.1"/>
</dbReference>
<feature type="transmembrane region" description="Helical" evidence="7">
    <location>
        <begin position="16"/>
        <end position="37"/>
    </location>
</feature>
<dbReference type="Pfam" id="PF00005">
    <property type="entry name" value="ABC_tran"/>
    <property type="match status" value="1"/>
</dbReference>
<keyword evidence="6 7" id="KW-0472">Membrane</keyword>
<dbReference type="PROSITE" id="PS50893">
    <property type="entry name" value="ABC_TRANSPORTER_2"/>
    <property type="match status" value="1"/>
</dbReference>
<accession>A0ABY1JU43</accession>
<dbReference type="InterPro" id="IPR003593">
    <property type="entry name" value="AAA+_ATPase"/>
</dbReference>
<dbReference type="PROSITE" id="PS50929">
    <property type="entry name" value="ABC_TM1F"/>
    <property type="match status" value="1"/>
</dbReference>
<dbReference type="CDD" id="cd07346">
    <property type="entry name" value="ABC_6TM_exporters"/>
    <property type="match status" value="1"/>
</dbReference>
<name>A0ABY1JU43_9BACL</name>
<dbReference type="SUPFAM" id="SSF90123">
    <property type="entry name" value="ABC transporter transmembrane region"/>
    <property type="match status" value="1"/>
</dbReference>
<evidence type="ECO:0000256" key="4">
    <source>
        <dbReference type="ARBA" id="ARBA00022840"/>
    </source>
</evidence>
<evidence type="ECO:0000256" key="1">
    <source>
        <dbReference type="ARBA" id="ARBA00004651"/>
    </source>
</evidence>
<dbReference type="Gene3D" id="1.20.1560.10">
    <property type="entry name" value="ABC transporter type 1, transmembrane domain"/>
    <property type="match status" value="1"/>
</dbReference>
<reference evidence="10 11" key="1">
    <citation type="submission" date="2017-01" db="EMBL/GenBank/DDBJ databases">
        <authorList>
            <person name="Varghese N."/>
            <person name="Submissions S."/>
        </authorList>
    </citation>
    <scope>NUCLEOTIDE SEQUENCE [LARGE SCALE GENOMIC DNA]</scope>
    <source>
        <strain evidence="10 11">ATCC 23464</strain>
    </source>
</reference>
<evidence type="ECO:0000259" key="9">
    <source>
        <dbReference type="PROSITE" id="PS50929"/>
    </source>
</evidence>
<dbReference type="GO" id="GO:0005524">
    <property type="term" value="F:ATP binding"/>
    <property type="evidence" value="ECO:0007669"/>
    <property type="project" value="UniProtKB-KW"/>
</dbReference>
<dbReference type="PANTHER" id="PTHR43394:SF1">
    <property type="entry name" value="ATP-BINDING CASSETTE SUB-FAMILY B MEMBER 10, MITOCHONDRIAL"/>
    <property type="match status" value="1"/>
</dbReference>
<dbReference type="InterPro" id="IPR017871">
    <property type="entry name" value="ABC_transporter-like_CS"/>
</dbReference>
<organism evidence="10 11">
    <name type="scientific">Paenibacillus macquariensis</name>
    <dbReference type="NCBI Taxonomy" id="948756"/>
    <lineage>
        <taxon>Bacteria</taxon>
        <taxon>Bacillati</taxon>
        <taxon>Bacillota</taxon>
        <taxon>Bacilli</taxon>
        <taxon>Bacillales</taxon>
        <taxon>Paenibacillaceae</taxon>
        <taxon>Paenibacillus</taxon>
    </lineage>
</organism>
<dbReference type="Gene3D" id="3.40.50.300">
    <property type="entry name" value="P-loop containing nucleotide triphosphate hydrolases"/>
    <property type="match status" value="1"/>
</dbReference>
<comment type="caution">
    <text evidence="10">The sequence shown here is derived from an EMBL/GenBank/DDBJ whole genome shotgun (WGS) entry which is preliminary data.</text>
</comment>
<keyword evidence="11" id="KW-1185">Reference proteome</keyword>
<feature type="domain" description="ABC transporter" evidence="8">
    <location>
        <begin position="331"/>
        <end position="566"/>
    </location>
</feature>
<evidence type="ECO:0000256" key="7">
    <source>
        <dbReference type="SAM" id="Phobius"/>
    </source>
</evidence>
<protein>
    <submittedName>
        <fullName evidence="10">ATP-binding cassette, subfamily B, MsbA</fullName>
    </submittedName>
</protein>
<feature type="transmembrane region" description="Helical" evidence="7">
    <location>
        <begin position="143"/>
        <end position="170"/>
    </location>
</feature>
<comment type="subcellular location">
    <subcellularLocation>
        <location evidence="1">Cell membrane</location>
        <topology evidence="1">Multi-pass membrane protein</topology>
    </subcellularLocation>
</comment>
<keyword evidence="5 7" id="KW-1133">Transmembrane helix</keyword>
<evidence type="ECO:0000256" key="5">
    <source>
        <dbReference type="ARBA" id="ARBA00022989"/>
    </source>
</evidence>
<feature type="domain" description="ABC transmembrane type-1" evidence="9">
    <location>
        <begin position="19"/>
        <end position="300"/>
    </location>
</feature>
<dbReference type="Proteomes" id="UP000186666">
    <property type="component" value="Unassembled WGS sequence"/>
</dbReference>
<evidence type="ECO:0000313" key="11">
    <source>
        <dbReference type="Proteomes" id="UP000186666"/>
    </source>
</evidence>
<keyword evidence="3" id="KW-0547">Nucleotide-binding</keyword>
<keyword evidence="2 7" id="KW-0812">Transmembrane</keyword>